<dbReference type="PANTHER" id="PTHR24148">
    <property type="entry name" value="ANKYRIN REPEAT DOMAIN-CONTAINING PROTEIN 39 HOMOLOG-RELATED"/>
    <property type="match status" value="1"/>
</dbReference>
<evidence type="ECO:0000259" key="1">
    <source>
        <dbReference type="Pfam" id="PF06985"/>
    </source>
</evidence>
<reference evidence="2" key="1">
    <citation type="journal article" date="2020" name="Stud. Mycol.">
        <title>101 Dothideomycetes genomes: a test case for predicting lifestyles and emergence of pathogens.</title>
        <authorList>
            <person name="Haridas S."/>
            <person name="Albert R."/>
            <person name="Binder M."/>
            <person name="Bloem J."/>
            <person name="Labutti K."/>
            <person name="Salamov A."/>
            <person name="Andreopoulos B."/>
            <person name="Baker S."/>
            <person name="Barry K."/>
            <person name="Bills G."/>
            <person name="Bluhm B."/>
            <person name="Cannon C."/>
            <person name="Castanera R."/>
            <person name="Culley D."/>
            <person name="Daum C."/>
            <person name="Ezra D."/>
            <person name="Gonzalez J."/>
            <person name="Henrissat B."/>
            <person name="Kuo A."/>
            <person name="Liang C."/>
            <person name="Lipzen A."/>
            <person name="Lutzoni F."/>
            <person name="Magnuson J."/>
            <person name="Mondo S."/>
            <person name="Nolan M."/>
            <person name="Ohm R."/>
            <person name="Pangilinan J."/>
            <person name="Park H.-J."/>
            <person name="Ramirez L."/>
            <person name="Alfaro M."/>
            <person name="Sun H."/>
            <person name="Tritt A."/>
            <person name="Yoshinaga Y."/>
            <person name="Zwiers L.-H."/>
            <person name="Turgeon B."/>
            <person name="Goodwin S."/>
            <person name="Spatafora J."/>
            <person name="Crous P."/>
            <person name="Grigoriev I."/>
        </authorList>
    </citation>
    <scope>NUCLEOTIDE SEQUENCE</scope>
    <source>
        <strain evidence="2">CBS 125425</strain>
    </source>
</reference>
<dbReference type="Proteomes" id="UP000799444">
    <property type="component" value="Unassembled WGS sequence"/>
</dbReference>
<dbReference type="InterPro" id="IPR052895">
    <property type="entry name" value="HetReg/Transcr_Mod"/>
</dbReference>
<sequence>MEPSPLDRLYTPLDPSRKEIRLLRILSTGPCLTCTLQVASLTQDLYYHALSYVWGDPAAEHEILVNETAIKIAGNLYHALHDISSGQRYLWVDALCINQRDIPEKNTQIPLMADIYRDAALVLSWLGPRSE</sequence>
<dbReference type="PANTHER" id="PTHR24148:SF64">
    <property type="entry name" value="HETEROKARYON INCOMPATIBILITY DOMAIN-CONTAINING PROTEIN"/>
    <property type="match status" value="1"/>
</dbReference>
<feature type="non-terminal residue" evidence="2">
    <location>
        <position position="131"/>
    </location>
</feature>
<protein>
    <recommendedName>
        <fullName evidence="1">Heterokaryon incompatibility domain-containing protein</fullName>
    </recommendedName>
</protein>
<keyword evidence="3" id="KW-1185">Reference proteome</keyword>
<evidence type="ECO:0000313" key="3">
    <source>
        <dbReference type="Proteomes" id="UP000799444"/>
    </source>
</evidence>
<feature type="domain" description="Heterokaryon incompatibility" evidence="1">
    <location>
        <begin position="47"/>
        <end position="130"/>
    </location>
</feature>
<name>A0A9P4QSN3_9PLEO</name>
<dbReference type="EMBL" id="ML996223">
    <property type="protein sequence ID" value="KAF2730196.1"/>
    <property type="molecule type" value="Genomic_DNA"/>
</dbReference>
<gene>
    <name evidence="2" type="ORF">EJ04DRAFT_445572</name>
</gene>
<dbReference type="Pfam" id="PF06985">
    <property type="entry name" value="HET"/>
    <property type="match status" value="1"/>
</dbReference>
<organism evidence="2 3">
    <name type="scientific">Polyplosphaeria fusca</name>
    <dbReference type="NCBI Taxonomy" id="682080"/>
    <lineage>
        <taxon>Eukaryota</taxon>
        <taxon>Fungi</taxon>
        <taxon>Dikarya</taxon>
        <taxon>Ascomycota</taxon>
        <taxon>Pezizomycotina</taxon>
        <taxon>Dothideomycetes</taxon>
        <taxon>Pleosporomycetidae</taxon>
        <taxon>Pleosporales</taxon>
        <taxon>Tetraplosphaeriaceae</taxon>
        <taxon>Polyplosphaeria</taxon>
    </lineage>
</organism>
<accession>A0A9P4QSN3</accession>
<comment type="caution">
    <text evidence="2">The sequence shown here is derived from an EMBL/GenBank/DDBJ whole genome shotgun (WGS) entry which is preliminary data.</text>
</comment>
<proteinExistence type="predicted"/>
<dbReference type="InterPro" id="IPR010730">
    <property type="entry name" value="HET"/>
</dbReference>
<evidence type="ECO:0000313" key="2">
    <source>
        <dbReference type="EMBL" id="KAF2730196.1"/>
    </source>
</evidence>
<dbReference type="AlphaFoldDB" id="A0A9P4QSN3"/>
<dbReference type="OrthoDB" id="3553147at2759"/>